<dbReference type="OrthoDB" id="66906at2759"/>
<keyword evidence="2" id="KW-1185">Reference proteome</keyword>
<evidence type="ECO:0000313" key="1">
    <source>
        <dbReference type="EMBL" id="GAU32724.1"/>
    </source>
</evidence>
<protein>
    <submittedName>
        <fullName evidence="1">Uncharacterized protein</fullName>
    </submittedName>
</protein>
<gene>
    <name evidence="1" type="ORF">TSUD_101450</name>
</gene>
<sequence>MHWLREGLYLNRRKICLTRKKLYNGVLTAILHLNMIDEVVKVIENDYTSALKVYDEMTNEKPSDFRPYLCRGFVFTLLRKNDEAEKQFDEYRKLVPENHPHKKYFEDNAKIFLKKLDKGGIEATI</sequence>
<name>A0A2Z6MJC3_TRISU</name>
<dbReference type="Gene3D" id="1.25.40.10">
    <property type="entry name" value="Tetratricopeptide repeat domain"/>
    <property type="match status" value="1"/>
</dbReference>
<accession>A0A2Z6MJC3</accession>
<dbReference type="Proteomes" id="UP000242715">
    <property type="component" value="Unassembled WGS sequence"/>
</dbReference>
<reference evidence="2" key="1">
    <citation type="journal article" date="2017" name="Front. Plant Sci.">
        <title>Climate Clever Clovers: New Paradigm to Reduce the Environmental Footprint of Ruminants by Breeding Low Methanogenic Forages Utilizing Haplotype Variation.</title>
        <authorList>
            <person name="Kaur P."/>
            <person name="Appels R."/>
            <person name="Bayer P.E."/>
            <person name="Keeble-Gagnere G."/>
            <person name="Wang J."/>
            <person name="Hirakawa H."/>
            <person name="Shirasawa K."/>
            <person name="Vercoe P."/>
            <person name="Stefanova K."/>
            <person name="Durmic Z."/>
            <person name="Nichols P."/>
            <person name="Revell C."/>
            <person name="Isobe S.N."/>
            <person name="Edwards D."/>
            <person name="Erskine W."/>
        </authorList>
    </citation>
    <scope>NUCLEOTIDE SEQUENCE [LARGE SCALE GENOMIC DNA]</scope>
    <source>
        <strain evidence="2">cv. Daliak</strain>
    </source>
</reference>
<organism evidence="1 2">
    <name type="scientific">Trifolium subterraneum</name>
    <name type="common">Subterranean clover</name>
    <dbReference type="NCBI Taxonomy" id="3900"/>
    <lineage>
        <taxon>Eukaryota</taxon>
        <taxon>Viridiplantae</taxon>
        <taxon>Streptophyta</taxon>
        <taxon>Embryophyta</taxon>
        <taxon>Tracheophyta</taxon>
        <taxon>Spermatophyta</taxon>
        <taxon>Magnoliopsida</taxon>
        <taxon>eudicotyledons</taxon>
        <taxon>Gunneridae</taxon>
        <taxon>Pentapetalae</taxon>
        <taxon>rosids</taxon>
        <taxon>fabids</taxon>
        <taxon>Fabales</taxon>
        <taxon>Fabaceae</taxon>
        <taxon>Papilionoideae</taxon>
        <taxon>50 kb inversion clade</taxon>
        <taxon>NPAAA clade</taxon>
        <taxon>Hologalegina</taxon>
        <taxon>IRL clade</taxon>
        <taxon>Trifolieae</taxon>
        <taxon>Trifolium</taxon>
    </lineage>
</organism>
<proteinExistence type="predicted"/>
<dbReference type="InterPro" id="IPR011990">
    <property type="entry name" value="TPR-like_helical_dom_sf"/>
</dbReference>
<dbReference type="AlphaFoldDB" id="A0A2Z6MJC3"/>
<evidence type="ECO:0000313" key="2">
    <source>
        <dbReference type="Proteomes" id="UP000242715"/>
    </source>
</evidence>
<dbReference type="EMBL" id="DF973503">
    <property type="protein sequence ID" value="GAU32724.1"/>
    <property type="molecule type" value="Genomic_DNA"/>
</dbReference>
<dbReference type="SUPFAM" id="SSF48452">
    <property type="entry name" value="TPR-like"/>
    <property type="match status" value="1"/>
</dbReference>